<dbReference type="STRING" id="1114965.Spaf_0901"/>
<gene>
    <name evidence="1" type="ORF">Spaf_0901</name>
</gene>
<dbReference type="AlphaFoldDB" id="I1ZLH8"/>
<sequence>MMKGYECEISIGLDDDIYHLYMDGTVYGDTSKLE</sequence>
<name>I1ZLH8_STRPA</name>
<evidence type="ECO:0000313" key="2">
    <source>
        <dbReference type="Proteomes" id="UP000002865"/>
    </source>
</evidence>
<dbReference type="Proteomes" id="UP000002865">
    <property type="component" value="Chromosome"/>
</dbReference>
<reference evidence="1 2" key="1">
    <citation type="journal article" date="2012" name="PLoS ONE">
        <title>Complete Genome and Transcriptomes of Streptococcus parasanguinis FW213: Phylogenic Relations and Potential Virulence Mechanisms.</title>
        <authorList>
            <person name="Geng J."/>
            <person name="Chiu C.H."/>
            <person name="Tang P."/>
            <person name="Chen Y."/>
            <person name="Shieh H.R."/>
            <person name="Hu S."/>
            <person name="Chen Y.Y."/>
        </authorList>
    </citation>
    <scope>NUCLEOTIDE SEQUENCE [LARGE SCALE GENOMIC DNA]</scope>
    <source>
        <strain evidence="1 2">FW213</strain>
    </source>
</reference>
<evidence type="ECO:0000313" key="1">
    <source>
        <dbReference type="EMBL" id="AFJ25902.1"/>
    </source>
</evidence>
<dbReference type="KEGG" id="scf:Spaf_0901"/>
<organism evidence="1 2">
    <name type="scientific">Streptococcus parasanguinis FW213</name>
    <dbReference type="NCBI Taxonomy" id="1114965"/>
    <lineage>
        <taxon>Bacteria</taxon>
        <taxon>Bacillati</taxon>
        <taxon>Bacillota</taxon>
        <taxon>Bacilli</taxon>
        <taxon>Lactobacillales</taxon>
        <taxon>Streptococcaceae</taxon>
        <taxon>Streptococcus</taxon>
    </lineage>
</organism>
<dbReference type="HOGENOM" id="CLU_3376371_0_0_9"/>
<proteinExistence type="predicted"/>
<accession>I1ZLH8</accession>
<protein>
    <submittedName>
        <fullName evidence="1">Uncharacterized protein</fullName>
    </submittedName>
</protein>
<dbReference type="PaxDb" id="1114965-Spaf_0901"/>
<dbReference type="EMBL" id="CP003122">
    <property type="protein sequence ID" value="AFJ25902.1"/>
    <property type="molecule type" value="Genomic_DNA"/>
</dbReference>